<reference evidence="1" key="1">
    <citation type="journal article" date="2021" name="PeerJ">
        <title>Extensive microbial diversity within the chicken gut microbiome revealed by metagenomics and culture.</title>
        <authorList>
            <person name="Gilroy R."/>
            <person name="Ravi A."/>
            <person name="Getino M."/>
            <person name="Pursley I."/>
            <person name="Horton D.L."/>
            <person name="Alikhan N.F."/>
            <person name="Baker D."/>
            <person name="Gharbi K."/>
            <person name="Hall N."/>
            <person name="Watson M."/>
            <person name="Adriaenssens E.M."/>
            <person name="Foster-Nyarko E."/>
            <person name="Jarju S."/>
            <person name="Secka A."/>
            <person name="Antonio M."/>
            <person name="Oren A."/>
            <person name="Chaudhuri R.R."/>
            <person name="La Ragione R."/>
            <person name="Hildebrand F."/>
            <person name="Pallen M.J."/>
        </authorList>
    </citation>
    <scope>NUCLEOTIDE SEQUENCE</scope>
    <source>
        <strain evidence="1">ChiHjej12B11-16260</strain>
    </source>
</reference>
<evidence type="ECO:0000313" key="1">
    <source>
        <dbReference type="EMBL" id="HIX45477.1"/>
    </source>
</evidence>
<name>A0A9D1VRV8_9BACT</name>
<evidence type="ECO:0000313" key="2">
    <source>
        <dbReference type="Proteomes" id="UP000824246"/>
    </source>
</evidence>
<gene>
    <name evidence="1" type="ORF">H9982_04585</name>
</gene>
<dbReference type="Proteomes" id="UP000824246">
    <property type="component" value="Unassembled WGS sequence"/>
</dbReference>
<protein>
    <submittedName>
        <fullName evidence="1">DUF5309 domain-containing protein</fullName>
    </submittedName>
</protein>
<sequence>MKAETFKKTSSTQWIISISLMLLFVLLIGNWAEASALGLAVVIPGMTTGKLVSGEPLTTSKTLEHSPSLLQSEIDNRIVKIRPMSTPVDQISRYKGARKAGSMIVDYYSVDVKPTKTTMKTAYTEPEAGAATANNRRAKLDTNNNDLFEISDTILVQGVKGYESDGVTPSQADLVLYVYTKDLNTGAPLVNVANGKTIGSIEDCVPTIPAGACLIRMGRAAAELDVQTAQFESLPVKEQNYCQIFKMQIEQSTLQKIANKEVEWDFSDQEEAAIYDMRLGMEKTFMFGVKHKVYDTLKKDYVNLTGGIWWQAGKQYEYDPSVGFTQNDLVDMMQMSFTGNAGNKRKVLIGGSDFIGRINKIETVKIVEGDKNTVKWGIDFNEISSKFGRLYVLHSEVFDDCGMSDYGFIFDPEYIQKWSHVPFGSQALDLKKAGIRNSDALVLTEASCLTLRYPTAHMRIVPVSE</sequence>
<dbReference type="EMBL" id="DXFB01000123">
    <property type="protein sequence ID" value="HIX45477.1"/>
    <property type="molecule type" value="Genomic_DNA"/>
</dbReference>
<dbReference type="AlphaFoldDB" id="A0A9D1VRV8"/>
<accession>A0A9D1VRV8</accession>
<organism evidence="1 2">
    <name type="scientific">Candidatus Barnesiella excrementipullorum</name>
    <dbReference type="NCBI Taxonomy" id="2838479"/>
    <lineage>
        <taxon>Bacteria</taxon>
        <taxon>Pseudomonadati</taxon>
        <taxon>Bacteroidota</taxon>
        <taxon>Bacteroidia</taxon>
        <taxon>Bacteroidales</taxon>
        <taxon>Barnesiellaceae</taxon>
        <taxon>Barnesiella</taxon>
    </lineage>
</organism>
<dbReference type="Pfam" id="PF17236">
    <property type="entry name" value="SU10_MCP"/>
    <property type="match status" value="1"/>
</dbReference>
<proteinExistence type="predicted"/>
<reference evidence="1" key="2">
    <citation type="submission" date="2021-04" db="EMBL/GenBank/DDBJ databases">
        <authorList>
            <person name="Gilroy R."/>
        </authorList>
    </citation>
    <scope>NUCLEOTIDE SEQUENCE</scope>
    <source>
        <strain evidence="1">ChiHjej12B11-16260</strain>
    </source>
</reference>
<dbReference type="InterPro" id="IPR035198">
    <property type="entry name" value="SU10_MCP"/>
</dbReference>
<comment type="caution">
    <text evidence="1">The sequence shown here is derived from an EMBL/GenBank/DDBJ whole genome shotgun (WGS) entry which is preliminary data.</text>
</comment>